<dbReference type="Proteomes" id="UP000886653">
    <property type="component" value="Unassembled WGS sequence"/>
</dbReference>
<proteinExistence type="predicted"/>
<name>A0A9P6TFG0_9BASI</name>
<dbReference type="AlphaFoldDB" id="A0A9P6TFG0"/>
<protein>
    <submittedName>
        <fullName evidence="1">Uncharacterized protein</fullName>
    </submittedName>
</protein>
<gene>
    <name evidence="1" type="ORF">CROQUDRAFT_41061</name>
</gene>
<accession>A0A9P6TFG0</accession>
<keyword evidence="2" id="KW-1185">Reference proteome</keyword>
<sequence length="85" mass="10146">DKLTYAKMGRPLQFSDEEPAVMNDIVINNSSIFLDKLQCKMCESAIEIDKQTLFFQYLVESQCLNMMIRLWIQQLTQQLYEREKF</sequence>
<evidence type="ECO:0000313" key="2">
    <source>
        <dbReference type="Proteomes" id="UP000886653"/>
    </source>
</evidence>
<reference evidence="1" key="1">
    <citation type="submission" date="2013-11" db="EMBL/GenBank/DDBJ databases">
        <title>Genome sequence of the fusiform rust pathogen reveals effectors for host alternation and coevolution with pine.</title>
        <authorList>
            <consortium name="DOE Joint Genome Institute"/>
            <person name="Smith K."/>
            <person name="Pendleton A."/>
            <person name="Kubisiak T."/>
            <person name="Anderson C."/>
            <person name="Salamov A."/>
            <person name="Aerts A."/>
            <person name="Riley R."/>
            <person name="Clum A."/>
            <person name="Lindquist E."/>
            <person name="Ence D."/>
            <person name="Campbell M."/>
            <person name="Kronenberg Z."/>
            <person name="Feau N."/>
            <person name="Dhillon B."/>
            <person name="Hamelin R."/>
            <person name="Burleigh J."/>
            <person name="Smith J."/>
            <person name="Yandell M."/>
            <person name="Nelson C."/>
            <person name="Grigoriev I."/>
            <person name="Davis J."/>
        </authorList>
    </citation>
    <scope>NUCLEOTIDE SEQUENCE</scope>
    <source>
        <strain evidence="1">G11</strain>
    </source>
</reference>
<organism evidence="1 2">
    <name type="scientific">Cronartium quercuum f. sp. fusiforme G11</name>
    <dbReference type="NCBI Taxonomy" id="708437"/>
    <lineage>
        <taxon>Eukaryota</taxon>
        <taxon>Fungi</taxon>
        <taxon>Dikarya</taxon>
        <taxon>Basidiomycota</taxon>
        <taxon>Pucciniomycotina</taxon>
        <taxon>Pucciniomycetes</taxon>
        <taxon>Pucciniales</taxon>
        <taxon>Coleosporiaceae</taxon>
        <taxon>Cronartium</taxon>
    </lineage>
</organism>
<evidence type="ECO:0000313" key="1">
    <source>
        <dbReference type="EMBL" id="KAG0148733.1"/>
    </source>
</evidence>
<dbReference type="EMBL" id="MU167234">
    <property type="protein sequence ID" value="KAG0148733.1"/>
    <property type="molecule type" value="Genomic_DNA"/>
</dbReference>
<comment type="caution">
    <text evidence="1">The sequence shown here is derived from an EMBL/GenBank/DDBJ whole genome shotgun (WGS) entry which is preliminary data.</text>
</comment>
<feature type="non-terminal residue" evidence="1">
    <location>
        <position position="1"/>
    </location>
</feature>